<feature type="site" description="Important for substrate specificity" evidence="3">
    <location>
        <position position="220"/>
    </location>
</feature>
<dbReference type="UniPathway" id="UPA00904">
    <property type="reaction ID" value="UER00873"/>
</dbReference>
<dbReference type="PROSITE" id="PS01240">
    <property type="entry name" value="PNP_MTAP_2"/>
    <property type="match status" value="1"/>
</dbReference>
<proteinExistence type="inferred from homology"/>
<comment type="pathway">
    <text evidence="3">Amino-acid biosynthesis; L-methionine biosynthesis via salvage pathway; S-methyl-5-thio-alpha-D-ribose 1-phosphate from S-methyl-5'-thioadenosine (phosphorylase route): step 1/1.</text>
</comment>
<dbReference type="HAMAP" id="MF_01963">
    <property type="entry name" value="MTAP"/>
    <property type="match status" value="1"/>
</dbReference>
<feature type="binding site" evidence="3">
    <location>
        <position position="183"/>
    </location>
    <ligand>
        <name>phosphate</name>
        <dbReference type="ChEBI" id="CHEBI:43474"/>
    </ligand>
</feature>
<dbReference type="Pfam" id="PF01048">
    <property type="entry name" value="PNP_UDP_1"/>
    <property type="match status" value="1"/>
</dbReference>
<evidence type="ECO:0000256" key="3">
    <source>
        <dbReference type="HAMAP-Rule" id="MF_01963"/>
    </source>
</evidence>
<feature type="binding site" evidence="3">
    <location>
        <begin position="84"/>
        <end position="85"/>
    </location>
    <ligand>
        <name>phosphate</name>
        <dbReference type="ChEBI" id="CHEBI:43474"/>
    </ligand>
</feature>
<dbReference type="NCBIfam" id="TIGR01694">
    <property type="entry name" value="MTAP"/>
    <property type="match status" value="1"/>
</dbReference>
<evidence type="ECO:0000313" key="5">
    <source>
        <dbReference type="EMBL" id="NMR19252.1"/>
    </source>
</evidence>
<dbReference type="InterPro" id="IPR010044">
    <property type="entry name" value="MTAP"/>
</dbReference>
<feature type="binding site" evidence="3">
    <location>
        <position position="11"/>
    </location>
    <ligand>
        <name>phosphate</name>
        <dbReference type="ChEBI" id="CHEBI:43474"/>
    </ligand>
</feature>
<keyword evidence="1 3" id="KW-0328">Glycosyltransferase</keyword>
<dbReference type="PANTHER" id="PTHR42679">
    <property type="entry name" value="S-METHYL-5'-THIOADENOSINE PHOSPHORYLASE"/>
    <property type="match status" value="1"/>
</dbReference>
<comment type="subunit">
    <text evidence="3">Homohexamer. Dimer of a homotrimer.</text>
</comment>
<feature type="binding site" evidence="3">
    <location>
        <begin position="206"/>
        <end position="208"/>
    </location>
    <ligand>
        <name>substrate</name>
    </ligand>
</feature>
<organism evidence="5 6">
    <name type="scientific">Cellulomonas fimi</name>
    <dbReference type="NCBI Taxonomy" id="1708"/>
    <lineage>
        <taxon>Bacteria</taxon>
        <taxon>Bacillati</taxon>
        <taxon>Actinomycetota</taxon>
        <taxon>Actinomycetes</taxon>
        <taxon>Micrococcales</taxon>
        <taxon>Cellulomonadaceae</taxon>
        <taxon>Cellulomonas</taxon>
    </lineage>
</organism>
<feature type="binding site" evidence="3">
    <location>
        <position position="182"/>
    </location>
    <ligand>
        <name>substrate</name>
    </ligand>
</feature>
<dbReference type="SUPFAM" id="SSF53167">
    <property type="entry name" value="Purine and uridine phosphorylases"/>
    <property type="match status" value="1"/>
</dbReference>
<feature type="binding site" evidence="3">
    <location>
        <begin position="51"/>
        <end position="52"/>
    </location>
    <ligand>
        <name>phosphate</name>
        <dbReference type="ChEBI" id="CHEBI:43474"/>
    </ligand>
</feature>
<dbReference type="NCBIfam" id="NF005876">
    <property type="entry name" value="PRK07823.1"/>
    <property type="match status" value="1"/>
</dbReference>
<dbReference type="Gene3D" id="3.40.50.1580">
    <property type="entry name" value="Nucleoside phosphorylase domain"/>
    <property type="match status" value="1"/>
</dbReference>
<comment type="catalytic activity">
    <reaction evidence="3">
        <text>S-methyl-5'-thioadenosine + phosphate = 5-(methylsulfanyl)-alpha-D-ribose 1-phosphate + adenine</text>
        <dbReference type="Rhea" id="RHEA:11852"/>
        <dbReference type="ChEBI" id="CHEBI:16708"/>
        <dbReference type="ChEBI" id="CHEBI:17509"/>
        <dbReference type="ChEBI" id="CHEBI:43474"/>
        <dbReference type="ChEBI" id="CHEBI:58533"/>
        <dbReference type="EC" id="2.4.2.28"/>
    </reaction>
</comment>
<dbReference type="InterPro" id="IPR000845">
    <property type="entry name" value="Nucleoside_phosphorylase_d"/>
</dbReference>
<comment type="similarity">
    <text evidence="3">Belongs to the PNP/MTAP phosphorylase family. MTAP subfamily.</text>
</comment>
<evidence type="ECO:0000256" key="2">
    <source>
        <dbReference type="ARBA" id="ARBA00022679"/>
    </source>
</evidence>
<dbReference type="EMBL" id="JABCJJ010000003">
    <property type="protein sequence ID" value="NMR19252.1"/>
    <property type="molecule type" value="Genomic_DNA"/>
</dbReference>
<evidence type="ECO:0000256" key="1">
    <source>
        <dbReference type="ARBA" id="ARBA00022676"/>
    </source>
</evidence>
<feature type="domain" description="Nucleoside phosphorylase" evidence="4">
    <location>
        <begin position="5"/>
        <end position="234"/>
    </location>
</feature>
<dbReference type="PANTHER" id="PTHR42679:SF2">
    <property type="entry name" value="S-METHYL-5'-THIOADENOSINE PHOSPHORYLASE"/>
    <property type="match status" value="1"/>
</dbReference>
<dbReference type="GO" id="GO:0006166">
    <property type="term" value="P:purine ribonucleoside salvage"/>
    <property type="evidence" value="ECO:0007669"/>
    <property type="project" value="UniProtKB-KW"/>
</dbReference>
<keyword evidence="3" id="KW-0660">Purine salvage</keyword>
<comment type="caution">
    <text evidence="5">The sequence shown here is derived from an EMBL/GenBank/DDBJ whole genome shotgun (WGS) entry which is preliminary data.</text>
</comment>
<name>A0A7Y0LYV1_CELFI</name>
<dbReference type="CDD" id="cd09010">
    <property type="entry name" value="MTAP_SsMTAPII_like_MTIP"/>
    <property type="match status" value="1"/>
</dbReference>
<protein>
    <recommendedName>
        <fullName evidence="3">S-methyl-5'-thioadenosine phosphorylase</fullName>
        <ecNumber evidence="3">2.4.2.28</ecNumber>
    </recommendedName>
    <alternativeName>
        <fullName evidence="3">5'-methylthioadenosine phosphorylase</fullName>
        <shortName evidence="3">MTA phosphorylase</shortName>
        <shortName evidence="3">MTAP</shortName>
    </alternativeName>
</protein>
<comment type="function">
    <text evidence="3">Catalyzes the reversible phosphorylation of S-methyl-5'-thioadenosine (MTA) to adenine and 5-methylthioribose-1-phosphate. Involved in the breakdown of MTA, a major by-product of polyamine biosynthesis. Responsible for the first step in the methionine salvage pathway after MTA has been generated from S-adenosylmethionine. Has broad substrate specificity with 6-aminopurine nucleosides as preferred substrates.</text>
</comment>
<dbReference type="InterPro" id="IPR018099">
    <property type="entry name" value="Purine_phosphorylase-2_CS"/>
</dbReference>
<dbReference type="GO" id="GO:0019509">
    <property type="term" value="P:L-methionine salvage from methylthioadenosine"/>
    <property type="evidence" value="ECO:0007669"/>
    <property type="project" value="UniProtKB-UniRule"/>
</dbReference>
<dbReference type="GO" id="GO:0017061">
    <property type="term" value="F:S-methyl-5-thioadenosine phosphorylase activity"/>
    <property type="evidence" value="ECO:0007669"/>
    <property type="project" value="UniProtKB-UniRule"/>
</dbReference>
<evidence type="ECO:0000259" key="4">
    <source>
        <dbReference type="Pfam" id="PF01048"/>
    </source>
</evidence>
<dbReference type="EC" id="2.4.2.28" evidence="3"/>
<keyword evidence="6" id="KW-1185">Reference proteome</keyword>
<sequence length="260" mass="28245">MSTIVGVIGGSGLYELLDGAVEHAVTTPYGAPSSTLSTGQIGGRDVAFITRHGRAHELAPHTINYRANLWALHDMGARTVITSSAVGSLKPDVQPGEFVLCDQFIDRTSGRIDTFYEGPKVVHVSVADPYCPELRARATEVMKRLGERYHPTGTAVVIQGPRFSTRAESRWFQQMGWDVLSMTQHPETALARELAMCCLNVSFVSDHDAGVTDDAEPVRAGDVWRRMAENQGRIRAALAALIVAAPDIPTCRCRDALSDV</sequence>
<dbReference type="AlphaFoldDB" id="A0A7Y0LYV1"/>
<dbReference type="InterPro" id="IPR035994">
    <property type="entry name" value="Nucleoside_phosphorylase_sf"/>
</dbReference>
<dbReference type="RefSeq" id="WP_169323408.1">
    <property type="nucleotide sequence ID" value="NZ_JABCJJ010000003.1"/>
</dbReference>
<gene>
    <name evidence="3" type="primary">mtnP</name>
    <name evidence="5" type="ORF">HIR71_03310</name>
</gene>
<dbReference type="Proteomes" id="UP000562124">
    <property type="component" value="Unassembled WGS sequence"/>
</dbReference>
<evidence type="ECO:0000313" key="6">
    <source>
        <dbReference type="Proteomes" id="UP000562124"/>
    </source>
</evidence>
<feature type="site" description="Important for substrate specificity" evidence="3">
    <location>
        <position position="164"/>
    </location>
</feature>
<dbReference type="GO" id="GO:0005829">
    <property type="term" value="C:cytosol"/>
    <property type="evidence" value="ECO:0007669"/>
    <property type="project" value="TreeGrafter"/>
</dbReference>
<accession>A0A7Y0LYV1</accession>
<keyword evidence="2 3" id="KW-0808">Transferase</keyword>
<reference evidence="5 6" key="1">
    <citation type="submission" date="2020-04" db="EMBL/GenBank/DDBJ databases">
        <title>Sequencing and Assembly of C. fimi.</title>
        <authorList>
            <person name="Ramsey A.R."/>
        </authorList>
    </citation>
    <scope>NUCLEOTIDE SEQUENCE [LARGE SCALE GENOMIC DNA]</scope>
    <source>
        <strain evidence="5 6">SB</strain>
    </source>
</reference>